<accession>A0A2G2XJ75</accession>
<reference evidence="1 2" key="1">
    <citation type="journal article" date="2014" name="Nat. Genet.">
        <title>Genome sequence of the hot pepper provides insights into the evolution of pungency in Capsicum species.</title>
        <authorList>
            <person name="Kim S."/>
            <person name="Park M."/>
            <person name="Yeom S.I."/>
            <person name="Kim Y.M."/>
            <person name="Lee J.M."/>
            <person name="Lee H.A."/>
            <person name="Seo E."/>
            <person name="Choi J."/>
            <person name="Cheong K."/>
            <person name="Kim K.T."/>
            <person name="Jung K."/>
            <person name="Lee G.W."/>
            <person name="Oh S.K."/>
            <person name="Bae C."/>
            <person name="Kim S.B."/>
            <person name="Lee H.Y."/>
            <person name="Kim S.Y."/>
            <person name="Kim M.S."/>
            <person name="Kang B.C."/>
            <person name="Jo Y.D."/>
            <person name="Yang H.B."/>
            <person name="Jeong H.J."/>
            <person name="Kang W.H."/>
            <person name="Kwon J.K."/>
            <person name="Shin C."/>
            <person name="Lim J.Y."/>
            <person name="Park J.H."/>
            <person name="Huh J.H."/>
            <person name="Kim J.S."/>
            <person name="Kim B.D."/>
            <person name="Cohen O."/>
            <person name="Paran I."/>
            <person name="Suh M.C."/>
            <person name="Lee S.B."/>
            <person name="Kim Y.K."/>
            <person name="Shin Y."/>
            <person name="Noh S.J."/>
            <person name="Park J."/>
            <person name="Seo Y.S."/>
            <person name="Kwon S.Y."/>
            <person name="Kim H.A."/>
            <person name="Park J.M."/>
            <person name="Kim H.J."/>
            <person name="Choi S.B."/>
            <person name="Bosland P.W."/>
            <person name="Reeves G."/>
            <person name="Jo S.H."/>
            <person name="Lee B.W."/>
            <person name="Cho H.T."/>
            <person name="Choi H.S."/>
            <person name="Lee M.S."/>
            <person name="Yu Y."/>
            <person name="Do Choi Y."/>
            <person name="Park B.S."/>
            <person name="van Deynze A."/>
            <person name="Ashrafi H."/>
            <person name="Hill T."/>
            <person name="Kim W.T."/>
            <person name="Pai H.S."/>
            <person name="Ahn H.K."/>
            <person name="Yeam I."/>
            <person name="Giovannoni J.J."/>
            <person name="Rose J.K."/>
            <person name="Sorensen I."/>
            <person name="Lee S.J."/>
            <person name="Kim R.W."/>
            <person name="Choi I.Y."/>
            <person name="Choi B.S."/>
            <person name="Lim J.S."/>
            <person name="Lee Y.H."/>
            <person name="Choi D."/>
        </authorList>
    </citation>
    <scope>NUCLEOTIDE SEQUENCE [LARGE SCALE GENOMIC DNA]</scope>
    <source>
        <strain evidence="2">cv. CM334</strain>
    </source>
</reference>
<reference evidence="1 2" key="2">
    <citation type="journal article" date="2017" name="Genome Biol.">
        <title>New reference genome sequences of hot pepper reveal the massive evolution of plant disease-resistance genes by retroduplication.</title>
        <authorList>
            <person name="Kim S."/>
            <person name="Park J."/>
            <person name="Yeom S.I."/>
            <person name="Kim Y.M."/>
            <person name="Seo E."/>
            <person name="Kim K.T."/>
            <person name="Kim M.S."/>
            <person name="Lee J.M."/>
            <person name="Cheong K."/>
            <person name="Shin H.S."/>
            <person name="Kim S.B."/>
            <person name="Han K."/>
            <person name="Lee J."/>
            <person name="Park M."/>
            <person name="Lee H.A."/>
            <person name="Lee H.Y."/>
            <person name="Lee Y."/>
            <person name="Oh S."/>
            <person name="Lee J.H."/>
            <person name="Choi E."/>
            <person name="Choi E."/>
            <person name="Lee S.E."/>
            <person name="Jeon J."/>
            <person name="Kim H."/>
            <person name="Choi G."/>
            <person name="Song H."/>
            <person name="Lee J."/>
            <person name="Lee S.C."/>
            <person name="Kwon J.K."/>
            <person name="Lee H.Y."/>
            <person name="Koo N."/>
            <person name="Hong Y."/>
            <person name="Kim R.W."/>
            <person name="Kang W.H."/>
            <person name="Huh J.H."/>
            <person name="Kang B.C."/>
            <person name="Yang T.J."/>
            <person name="Lee Y.H."/>
            <person name="Bennetzen J.L."/>
            <person name="Choi D."/>
        </authorList>
    </citation>
    <scope>NUCLEOTIDE SEQUENCE [LARGE SCALE GENOMIC DNA]</scope>
    <source>
        <strain evidence="2">cv. CM334</strain>
    </source>
</reference>
<gene>
    <name evidence="1" type="ORF">T459_35477</name>
</gene>
<dbReference type="GO" id="GO:0009737">
    <property type="term" value="P:response to abscisic acid"/>
    <property type="evidence" value="ECO:0000318"/>
    <property type="project" value="GO_Central"/>
</dbReference>
<dbReference type="Proteomes" id="UP000222542">
    <property type="component" value="Unassembled WGS sequence"/>
</dbReference>
<protein>
    <submittedName>
        <fullName evidence="1">Uncharacterized protein</fullName>
    </submittedName>
</protein>
<dbReference type="EMBL" id="AYRZ02002041">
    <property type="protein sequence ID" value="PHT57552.1"/>
    <property type="molecule type" value="Genomic_DNA"/>
</dbReference>
<dbReference type="PANTHER" id="PTHR47067:SF6">
    <property type="entry name" value="PROTEIN WVD2-LIKE 7"/>
    <property type="match status" value="1"/>
</dbReference>
<sequence>MRTKSMWLFYFLPDLYLLTKIDKQIRRNLDLSHSVDLRIKLYVGRGGLISHTTGILKRAATLLENGKYQASENEGYVGRFEHVNEVGHSARFDENYDSSTHLSKNGKYQAENTGYDRDSERVNEVGDTARFEESFNGSNNGDIKVTEYGGEGSINGDIEVTEYGREDSISCHSRP</sequence>
<organism evidence="1 2">
    <name type="scientific">Capsicum annuum</name>
    <name type="common">Capsicum pepper</name>
    <dbReference type="NCBI Taxonomy" id="4072"/>
    <lineage>
        <taxon>Eukaryota</taxon>
        <taxon>Viridiplantae</taxon>
        <taxon>Streptophyta</taxon>
        <taxon>Embryophyta</taxon>
        <taxon>Tracheophyta</taxon>
        <taxon>Spermatophyta</taxon>
        <taxon>Magnoliopsida</taxon>
        <taxon>eudicotyledons</taxon>
        <taxon>Gunneridae</taxon>
        <taxon>Pentapetalae</taxon>
        <taxon>asterids</taxon>
        <taxon>lamiids</taxon>
        <taxon>Solanales</taxon>
        <taxon>Solanaceae</taxon>
        <taxon>Solanoideae</taxon>
        <taxon>Capsiceae</taxon>
        <taxon>Capsicum</taxon>
    </lineage>
</organism>
<dbReference type="Gramene" id="PHT57552">
    <property type="protein sequence ID" value="PHT57552"/>
    <property type="gene ID" value="T459_35477"/>
</dbReference>
<comment type="caution">
    <text evidence="1">The sequence shown here is derived from an EMBL/GenBank/DDBJ whole genome shotgun (WGS) entry which is preliminary data.</text>
</comment>
<dbReference type="InterPro" id="IPR044216">
    <property type="entry name" value="WDL7"/>
</dbReference>
<name>A0A2G2XJ75_CAPAN</name>
<dbReference type="GO" id="GO:0055028">
    <property type="term" value="C:cortical microtubule"/>
    <property type="evidence" value="ECO:0000318"/>
    <property type="project" value="GO_Central"/>
</dbReference>
<dbReference type="PANTHER" id="PTHR47067">
    <property type="entry name" value="TPX2 (TARGETING PROTEIN FOR XKLP2) PROTEIN FAMILY-RELATED"/>
    <property type="match status" value="1"/>
</dbReference>
<proteinExistence type="predicted"/>
<dbReference type="AlphaFoldDB" id="A0A2G2XJ75"/>
<evidence type="ECO:0000313" key="2">
    <source>
        <dbReference type="Proteomes" id="UP000222542"/>
    </source>
</evidence>
<keyword evidence="2" id="KW-1185">Reference proteome</keyword>
<evidence type="ECO:0000313" key="1">
    <source>
        <dbReference type="EMBL" id="PHT57552.1"/>
    </source>
</evidence>